<sequence>MRLFGFGEIAVLFFYTNPIFWAGIKINDIANA</sequence>
<dbReference type="AlphaFoldDB" id="A0A5D3YM74"/>
<gene>
    <name evidence="1" type="ORF">LX73_0294</name>
</gene>
<proteinExistence type="predicted"/>
<reference evidence="1 2" key="1">
    <citation type="submission" date="2019-07" db="EMBL/GenBank/DDBJ databases">
        <title>Genomic Encyclopedia of Archaeal and Bacterial Type Strains, Phase II (KMG-II): from individual species to whole genera.</title>
        <authorList>
            <person name="Goeker M."/>
        </authorList>
    </citation>
    <scope>NUCLEOTIDE SEQUENCE [LARGE SCALE GENOMIC DNA]</scope>
    <source>
        <strain evidence="1 2">DSM 21935</strain>
    </source>
</reference>
<dbReference type="EMBL" id="VNHY01000001">
    <property type="protein sequence ID" value="TYP95000.1"/>
    <property type="molecule type" value="Genomic_DNA"/>
</dbReference>
<keyword evidence="2" id="KW-1185">Reference proteome</keyword>
<organism evidence="1 2">
    <name type="scientific">Fodinibius salinus</name>
    <dbReference type="NCBI Taxonomy" id="860790"/>
    <lineage>
        <taxon>Bacteria</taxon>
        <taxon>Pseudomonadati</taxon>
        <taxon>Balneolota</taxon>
        <taxon>Balneolia</taxon>
        <taxon>Balneolales</taxon>
        <taxon>Balneolaceae</taxon>
        <taxon>Fodinibius</taxon>
    </lineage>
</organism>
<name>A0A5D3YM74_9BACT</name>
<evidence type="ECO:0000313" key="1">
    <source>
        <dbReference type="EMBL" id="TYP95000.1"/>
    </source>
</evidence>
<protein>
    <submittedName>
        <fullName evidence="1">Uncharacterized protein</fullName>
    </submittedName>
</protein>
<accession>A0A5D3YM74</accession>
<comment type="caution">
    <text evidence="1">The sequence shown here is derived from an EMBL/GenBank/DDBJ whole genome shotgun (WGS) entry which is preliminary data.</text>
</comment>
<dbReference type="Proteomes" id="UP000324595">
    <property type="component" value="Unassembled WGS sequence"/>
</dbReference>
<evidence type="ECO:0000313" key="2">
    <source>
        <dbReference type="Proteomes" id="UP000324595"/>
    </source>
</evidence>